<dbReference type="InterPro" id="IPR011990">
    <property type="entry name" value="TPR-like_helical_dom_sf"/>
</dbReference>
<sequence>MTGSARFVGRRRELLAIHKTVSTPHSALVVQGPPGIGKTTLAEHYAFDFPHSFTGVVRLGPFGHHPPEEFLSQFHLSLARAMTDRLGFDVSGITLGRLLGLCAENVLVLIDDIPADLPPSTLHRFRPPSALITTRADQADWGVPTLDLAGLTEDEGVLVFDSADAGRPAVRRLVRRCGGHPFALRAIGLNVRRRNTAADDSVLAGQPDTATEAIRALLEDVSPLARQVLRLNLALAPVPFPLELAAAALKSPVTAHAADELASLDLVSHVDGGLRVPALVRAVAGALYDPAELRERAAEALLGMPLDHDFLLQHARAVAEHTPLHRARLLRPVAAAYERLGDWHAAGETHALILSTGDAVAADLTAAARAEIGCGLYAEAAGHAQAALALADEPDRIPAALTAAQALDCQGDYAAADRIFWREHGDRLPPGEPDRLRFLVALARARRLRGRPAEAAALLEGALPEPASGDDVTQSARLEYAISLLDAGRLDRARKAAAEVVAAYRARGRDRHSQCVEAELVGAEATVSLAREQPRALEDAFAKLHGPDAPLTLTARVMADRALLPLGNPGHALRTLAVTEQAVLRVLGHGHRLHHRVVHAMAAAHGRLHEFGQQADLLETILEPRISMLGLGHPETVATRHELDIALALCGRPGRQLTSAGSQRTP</sequence>
<dbReference type="EMBL" id="FNON01000001">
    <property type="protein sequence ID" value="SDW33734.1"/>
    <property type="molecule type" value="Genomic_DNA"/>
</dbReference>
<dbReference type="Proteomes" id="UP000199515">
    <property type="component" value="Unassembled WGS sequence"/>
</dbReference>
<reference evidence="1 2" key="1">
    <citation type="submission" date="2016-10" db="EMBL/GenBank/DDBJ databases">
        <authorList>
            <person name="de Groot N.N."/>
        </authorList>
    </citation>
    <scope>NUCLEOTIDE SEQUENCE [LARGE SCALE GENOMIC DNA]</scope>
    <source>
        <strain evidence="1 2">CPCC 202699</strain>
    </source>
</reference>
<proteinExistence type="predicted"/>
<dbReference type="SUPFAM" id="SSF48452">
    <property type="entry name" value="TPR-like"/>
    <property type="match status" value="1"/>
</dbReference>
<evidence type="ECO:0000313" key="2">
    <source>
        <dbReference type="Proteomes" id="UP000199515"/>
    </source>
</evidence>
<dbReference type="InterPro" id="IPR027417">
    <property type="entry name" value="P-loop_NTPase"/>
</dbReference>
<name>A0A1H2SRR1_9PSEU</name>
<dbReference type="SUPFAM" id="SSF52540">
    <property type="entry name" value="P-loop containing nucleoside triphosphate hydrolases"/>
    <property type="match status" value="1"/>
</dbReference>
<dbReference type="OrthoDB" id="3490462at2"/>
<dbReference type="RefSeq" id="WP_091285562.1">
    <property type="nucleotide sequence ID" value="NZ_FNON01000001.1"/>
</dbReference>
<accession>A0A1H2SRR1</accession>
<dbReference type="STRING" id="589385.SAMN05421504_101302"/>
<keyword evidence="2" id="KW-1185">Reference proteome</keyword>
<organism evidence="1 2">
    <name type="scientific">Amycolatopsis xylanica</name>
    <dbReference type="NCBI Taxonomy" id="589385"/>
    <lineage>
        <taxon>Bacteria</taxon>
        <taxon>Bacillati</taxon>
        <taxon>Actinomycetota</taxon>
        <taxon>Actinomycetes</taxon>
        <taxon>Pseudonocardiales</taxon>
        <taxon>Pseudonocardiaceae</taxon>
        <taxon>Amycolatopsis</taxon>
    </lineage>
</organism>
<dbReference type="Gene3D" id="1.25.40.10">
    <property type="entry name" value="Tetratricopeptide repeat domain"/>
    <property type="match status" value="1"/>
</dbReference>
<dbReference type="AlphaFoldDB" id="A0A1H2SRR1"/>
<evidence type="ECO:0008006" key="3">
    <source>
        <dbReference type="Google" id="ProtNLM"/>
    </source>
</evidence>
<gene>
    <name evidence="1" type="ORF">SAMN05421504_101302</name>
</gene>
<dbReference type="Gene3D" id="3.40.50.300">
    <property type="entry name" value="P-loop containing nucleotide triphosphate hydrolases"/>
    <property type="match status" value="1"/>
</dbReference>
<dbReference type="PRINTS" id="PR00364">
    <property type="entry name" value="DISEASERSIST"/>
</dbReference>
<evidence type="ECO:0000313" key="1">
    <source>
        <dbReference type="EMBL" id="SDW33734.1"/>
    </source>
</evidence>
<protein>
    <recommendedName>
        <fullName evidence="3">NB-ARC domain-containing protein</fullName>
    </recommendedName>
</protein>